<dbReference type="AlphaFoldDB" id="A0AAV5SAN4"/>
<dbReference type="Proteomes" id="UP001432027">
    <property type="component" value="Unassembled WGS sequence"/>
</dbReference>
<feature type="non-terminal residue" evidence="2">
    <location>
        <position position="1"/>
    </location>
</feature>
<keyword evidence="3" id="KW-1185">Reference proteome</keyword>
<evidence type="ECO:0008006" key="4">
    <source>
        <dbReference type="Google" id="ProtNLM"/>
    </source>
</evidence>
<evidence type="ECO:0000313" key="3">
    <source>
        <dbReference type="Proteomes" id="UP001432027"/>
    </source>
</evidence>
<feature type="compositionally biased region" description="Polar residues" evidence="1">
    <location>
        <begin position="332"/>
        <end position="341"/>
    </location>
</feature>
<comment type="caution">
    <text evidence="2">The sequence shown here is derived from an EMBL/GenBank/DDBJ whole genome shotgun (WGS) entry which is preliminary data.</text>
</comment>
<accession>A0AAV5SAN4</accession>
<feature type="non-terminal residue" evidence="2">
    <location>
        <position position="341"/>
    </location>
</feature>
<evidence type="ECO:0000313" key="2">
    <source>
        <dbReference type="EMBL" id="GMS80296.1"/>
    </source>
</evidence>
<reference evidence="2" key="1">
    <citation type="submission" date="2023-10" db="EMBL/GenBank/DDBJ databases">
        <title>Genome assembly of Pristionchus species.</title>
        <authorList>
            <person name="Yoshida K."/>
            <person name="Sommer R.J."/>
        </authorList>
    </citation>
    <scope>NUCLEOTIDE SEQUENCE</scope>
    <source>
        <strain evidence="2">RS0144</strain>
    </source>
</reference>
<evidence type="ECO:0000256" key="1">
    <source>
        <dbReference type="SAM" id="MobiDB-lite"/>
    </source>
</evidence>
<name>A0AAV5SAN4_9BILA</name>
<sequence length="341" mass="39158">DHKAPDDVVKVAFEDTVNTLKSLFGKKESDFELRVRFFTQKMSTIGGSDVMKFAAEVNRLYQKGNLKTITEDQMKITIFLAGLGKRNQKTMRTHLFNAVGHKPEITFTELLEKFNTIKALERDLAVVQRNTTMMESDEWIYVTPRPIRLVGNDWIFKLGLKRAFSKDDEETVVAHIKSVPEFASGDSVYYRDRDGPNHEKWSDATVVRKMGKVLYDIERLNGYTVVAHANQLRRRIAREEIDPLSVSIESFDIGRNDTVTANRPSPPTSPIKFNDVCRSPTVPRIVPTKDVENDKKIIVIEPTKDVENDKKKHSQSNPDRSKRDRKPPNRLTIYTTKVQSY</sequence>
<gene>
    <name evidence="2" type="ORF">PENTCL1PPCAC_2471</name>
</gene>
<protein>
    <recommendedName>
        <fullName evidence="4">SPK domain-containing protein</fullName>
    </recommendedName>
</protein>
<feature type="compositionally biased region" description="Basic and acidic residues" evidence="1">
    <location>
        <begin position="299"/>
        <end position="310"/>
    </location>
</feature>
<feature type="region of interest" description="Disordered" evidence="1">
    <location>
        <begin position="299"/>
        <end position="341"/>
    </location>
</feature>
<proteinExistence type="predicted"/>
<organism evidence="2 3">
    <name type="scientific">Pristionchus entomophagus</name>
    <dbReference type="NCBI Taxonomy" id="358040"/>
    <lineage>
        <taxon>Eukaryota</taxon>
        <taxon>Metazoa</taxon>
        <taxon>Ecdysozoa</taxon>
        <taxon>Nematoda</taxon>
        <taxon>Chromadorea</taxon>
        <taxon>Rhabditida</taxon>
        <taxon>Rhabditina</taxon>
        <taxon>Diplogasteromorpha</taxon>
        <taxon>Diplogasteroidea</taxon>
        <taxon>Neodiplogasteridae</taxon>
        <taxon>Pristionchus</taxon>
    </lineage>
</organism>
<dbReference type="EMBL" id="BTSX01000001">
    <property type="protein sequence ID" value="GMS80296.1"/>
    <property type="molecule type" value="Genomic_DNA"/>
</dbReference>